<gene>
    <name evidence="1" type="ORF">SDC9_94008</name>
</gene>
<name>A0A645A269_9ZZZZ</name>
<dbReference type="AlphaFoldDB" id="A0A645A269"/>
<reference evidence="1" key="1">
    <citation type="submission" date="2019-08" db="EMBL/GenBank/DDBJ databases">
        <authorList>
            <person name="Kucharzyk K."/>
            <person name="Murdoch R.W."/>
            <person name="Higgins S."/>
            <person name="Loffler F."/>
        </authorList>
    </citation>
    <scope>NUCLEOTIDE SEQUENCE</scope>
</reference>
<sequence>MNLLVAPNDHQTLCNNGCTLNGYACLKVMDVTLKEQKSATEFVFTVKFQNVDGTPFIQGPCCGQTEAESPSKPSFDISVSQNAAGQFVVMDMPPYVP</sequence>
<evidence type="ECO:0000313" key="1">
    <source>
        <dbReference type="EMBL" id="MPM47299.1"/>
    </source>
</evidence>
<organism evidence="1">
    <name type="scientific">bioreactor metagenome</name>
    <dbReference type="NCBI Taxonomy" id="1076179"/>
    <lineage>
        <taxon>unclassified sequences</taxon>
        <taxon>metagenomes</taxon>
        <taxon>ecological metagenomes</taxon>
    </lineage>
</organism>
<protein>
    <submittedName>
        <fullName evidence="1">Uncharacterized protein</fullName>
    </submittedName>
</protein>
<dbReference type="EMBL" id="VSSQ01011626">
    <property type="protein sequence ID" value="MPM47299.1"/>
    <property type="molecule type" value="Genomic_DNA"/>
</dbReference>
<comment type="caution">
    <text evidence="1">The sequence shown here is derived from an EMBL/GenBank/DDBJ whole genome shotgun (WGS) entry which is preliminary data.</text>
</comment>
<accession>A0A645A269</accession>
<proteinExistence type="predicted"/>